<organism evidence="5 6">
    <name type="scientific">Clostridium sartagoforme</name>
    <dbReference type="NCBI Taxonomy" id="84031"/>
    <lineage>
        <taxon>Bacteria</taxon>
        <taxon>Bacillati</taxon>
        <taxon>Bacillota</taxon>
        <taxon>Clostridia</taxon>
        <taxon>Eubacteriales</taxon>
        <taxon>Clostridiaceae</taxon>
        <taxon>Clostridium</taxon>
    </lineage>
</organism>
<evidence type="ECO:0000313" key="6">
    <source>
        <dbReference type="Proteomes" id="UP000306888"/>
    </source>
</evidence>
<dbReference type="OrthoDB" id="280334at2"/>
<keyword evidence="2 3" id="KW-1005">Bacterial flagellum biogenesis</keyword>
<keyword evidence="5" id="KW-0969">Cilium</keyword>
<name>A0A4S2DRH7_9CLOT</name>
<keyword evidence="6" id="KW-1185">Reference proteome</keyword>
<gene>
    <name evidence="5" type="ORF">E5347_02970</name>
</gene>
<dbReference type="Pfam" id="PF03963">
    <property type="entry name" value="FlgD"/>
    <property type="match status" value="1"/>
</dbReference>
<evidence type="ECO:0000256" key="3">
    <source>
        <dbReference type="RuleBase" id="RU362076"/>
    </source>
</evidence>
<evidence type="ECO:0000256" key="4">
    <source>
        <dbReference type="SAM" id="MobiDB-lite"/>
    </source>
</evidence>
<dbReference type="InterPro" id="IPR005648">
    <property type="entry name" value="FlgD"/>
</dbReference>
<comment type="caution">
    <text evidence="5">The sequence shown here is derived from an EMBL/GenBank/DDBJ whole genome shotgun (WGS) entry which is preliminary data.</text>
</comment>
<protein>
    <recommendedName>
        <fullName evidence="3">Basal-body rod modification protein FlgD</fullName>
    </recommendedName>
</protein>
<feature type="region of interest" description="Disordered" evidence="4">
    <location>
        <begin position="1"/>
        <end position="24"/>
    </location>
</feature>
<evidence type="ECO:0000313" key="5">
    <source>
        <dbReference type="EMBL" id="TGY43793.1"/>
    </source>
</evidence>
<sequence>MSNTINSYSGARATDRGTQIMKPGQDMDKNAFLTILAAELSNMDPMGNNDSTQYVTQMSQFATMEQMTNLNTTMTSYANNSLVGKGVTMKSVDSNGVNYTGIVKSVTSNSSKTTVSIEVNENGTNTYKDFDVTDILTVLDVPDYSLPAINNMNGNMSFLVASSFIGKHVELSEKNDDEKNITGEVLGVVKDQGVVKVRIKRHDNDEIQEFTYDKIIKAANNKDELIDAEDGEEEVEREVENS</sequence>
<keyword evidence="5" id="KW-0282">Flagellum</keyword>
<keyword evidence="5" id="KW-0966">Cell projection</keyword>
<dbReference type="EMBL" id="SRYR01000001">
    <property type="protein sequence ID" value="TGY43793.1"/>
    <property type="molecule type" value="Genomic_DNA"/>
</dbReference>
<dbReference type="GO" id="GO:0044781">
    <property type="term" value="P:bacterial-type flagellum organization"/>
    <property type="evidence" value="ECO:0007669"/>
    <property type="project" value="UniProtKB-UniRule"/>
</dbReference>
<evidence type="ECO:0000256" key="1">
    <source>
        <dbReference type="ARBA" id="ARBA00010577"/>
    </source>
</evidence>
<accession>A0A4S2DRH7</accession>
<dbReference type="Proteomes" id="UP000306888">
    <property type="component" value="Unassembled WGS sequence"/>
</dbReference>
<comment type="function">
    <text evidence="3">Required for flagellar hook formation. May act as a scaffolding protein.</text>
</comment>
<dbReference type="RefSeq" id="WP_136004482.1">
    <property type="nucleotide sequence ID" value="NZ_SRYR01000001.1"/>
</dbReference>
<evidence type="ECO:0000256" key="2">
    <source>
        <dbReference type="ARBA" id="ARBA00022795"/>
    </source>
</evidence>
<proteinExistence type="inferred from homology"/>
<reference evidence="5 6" key="1">
    <citation type="submission" date="2019-04" db="EMBL/GenBank/DDBJ databases">
        <title>Microbes associate with the intestines of laboratory mice.</title>
        <authorList>
            <person name="Navarre W."/>
            <person name="Wong E."/>
            <person name="Huang K."/>
            <person name="Tropini C."/>
            <person name="Ng K."/>
            <person name="Yu B."/>
        </authorList>
    </citation>
    <scope>NUCLEOTIDE SEQUENCE [LARGE SCALE GENOMIC DNA]</scope>
    <source>
        <strain evidence="5 6">NM50_B9-20</strain>
    </source>
</reference>
<comment type="similarity">
    <text evidence="1 3">Belongs to the FlgD family.</text>
</comment>
<dbReference type="AlphaFoldDB" id="A0A4S2DRH7"/>